<comment type="caution">
    <text evidence="2">The sequence shown here is derived from an EMBL/GenBank/DDBJ whole genome shotgun (WGS) entry which is preliminary data.</text>
</comment>
<feature type="domain" description="EF-hand" evidence="1">
    <location>
        <begin position="396"/>
        <end position="431"/>
    </location>
</feature>
<dbReference type="PANTHER" id="PTHR36151">
    <property type="entry name" value="BLR2777 PROTEIN"/>
    <property type="match status" value="1"/>
</dbReference>
<dbReference type="InterPro" id="IPR018713">
    <property type="entry name" value="MPAB/Lcp_cat_dom"/>
</dbReference>
<keyword evidence="3" id="KW-1185">Reference proteome</keyword>
<dbReference type="CDD" id="cd00051">
    <property type="entry name" value="EFh"/>
    <property type="match status" value="1"/>
</dbReference>
<reference evidence="2 3" key="1">
    <citation type="submission" date="2013-12" db="EMBL/GenBank/DDBJ databases">
        <title>Annotated genome of Streptomyces scopuliridis.</title>
        <authorList>
            <person name="Olson J.B."/>
        </authorList>
    </citation>
    <scope>NUCLEOTIDE SEQUENCE [LARGE SCALE GENOMIC DNA]</scope>
    <source>
        <strain evidence="2 3">RB72</strain>
    </source>
</reference>
<dbReference type="EMBL" id="AZSP01000386">
    <property type="protein sequence ID" value="PVE04562.1"/>
    <property type="molecule type" value="Genomic_DNA"/>
</dbReference>
<dbReference type="InterPro" id="IPR011992">
    <property type="entry name" value="EF-hand-dom_pair"/>
</dbReference>
<dbReference type="PROSITE" id="PS50222">
    <property type="entry name" value="EF_HAND_2"/>
    <property type="match status" value="2"/>
</dbReference>
<dbReference type="Pfam" id="PF13202">
    <property type="entry name" value="EF-hand_5"/>
    <property type="match status" value="1"/>
</dbReference>
<feature type="domain" description="EF-hand" evidence="1">
    <location>
        <begin position="371"/>
        <end position="395"/>
    </location>
</feature>
<proteinExistence type="predicted"/>
<dbReference type="GO" id="GO:0016491">
    <property type="term" value="F:oxidoreductase activity"/>
    <property type="evidence" value="ECO:0007669"/>
    <property type="project" value="InterPro"/>
</dbReference>
<dbReference type="InterPro" id="IPR002048">
    <property type="entry name" value="EF_hand_dom"/>
</dbReference>
<sequence>MFGPDSQFHRFFNDPRWALAMLRATVLEAAHPQIGAALIDNSTFVAHPWRRLRNTLVSLQRMFGPDEETRQREAARLNRLHARLSGTDARNRPYDAMDPQVRAWVVATLFESSVTMCRLGGQPLDQTTMNQLYAEFQALLAAFGDQAGHLPPTLQEFWQYYDHMVQEELESTEALRIILYKLFDHLPAPPLLDGLPTVWAAGRALAGPVIGAITVASLPEPFRRRAGLPEIPGAQTLMQSAYVAAGLARFLPDGWLRTENVTSLLFLSPDSDDPRAATLTALRGRMKRAGALFRLVTPFPAQHGPAEGAGPGRDAEEFFTAVLDQTGDGYLDWPDLAAMARELSSRLDLDEPAETKLYHAYAEWWRELQTALDTDGDGRISKEEYAAGVPSLAGPALIRVAEVLFSATDKDGNQFIDADEYRALFRTGFRRTVTGADASYSRSAFVKDFLSFMSGRERSTAFDPLLAEA</sequence>
<evidence type="ECO:0000313" key="3">
    <source>
        <dbReference type="Proteomes" id="UP000245992"/>
    </source>
</evidence>
<dbReference type="PROSITE" id="PS00018">
    <property type="entry name" value="EF_HAND_1"/>
    <property type="match status" value="2"/>
</dbReference>
<protein>
    <submittedName>
        <fullName evidence="2">Calcium binding protein</fullName>
    </submittedName>
</protein>
<name>A0A2T7SNQ8_9ACTN</name>
<dbReference type="Proteomes" id="UP000245992">
    <property type="component" value="Unassembled WGS sequence"/>
</dbReference>
<dbReference type="AlphaFoldDB" id="A0A2T7SNQ8"/>
<dbReference type="PANTHER" id="PTHR36151:SF3">
    <property type="entry name" value="ER-BOUND OXYGENASE MPAB_MPAB'_RUBBER OXYGENASE CATALYTIC DOMAIN-CONTAINING PROTEIN"/>
    <property type="match status" value="1"/>
</dbReference>
<evidence type="ECO:0000313" key="2">
    <source>
        <dbReference type="EMBL" id="PVE04562.1"/>
    </source>
</evidence>
<dbReference type="InterPro" id="IPR018247">
    <property type="entry name" value="EF_Hand_1_Ca_BS"/>
</dbReference>
<dbReference type="SMART" id="SM00054">
    <property type="entry name" value="EFh"/>
    <property type="match status" value="3"/>
</dbReference>
<dbReference type="RefSeq" id="WP_030350003.1">
    <property type="nucleotide sequence ID" value="NZ_AZSP01000386.1"/>
</dbReference>
<organism evidence="2 3">
    <name type="scientific">Streptomyces scopuliridis RB72</name>
    <dbReference type="NCBI Taxonomy" id="1440053"/>
    <lineage>
        <taxon>Bacteria</taxon>
        <taxon>Bacillati</taxon>
        <taxon>Actinomycetota</taxon>
        <taxon>Actinomycetes</taxon>
        <taxon>Kitasatosporales</taxon>
        <taxon>Streptomycetaceae</taxon>
        <taxon>Streptomyces</taxon>
    </lineage>
</organism>
<dbReference type="GO" id="GO:0005509">
    <property type="term" value="F:calcium ion binding"/>
    <property type="evidence" value="ECO:0007669"/>
    <property type="project" value="InterPro"/>
</dbReference>
<gene>
    <name evidence="2" type="ORF">Y717_11205</name>
</gene>
<dbReference type="STRING" id="1440053.GCA_000718095_00808"/>
<evidence type="ECO:0000259" key="1">
    <source>
        <dbReference type="PROSITE" id="PS50222"/>
    </source>
</evidence>
<dbReference type="Pfam" id="PF09995">
    <property type="entry name" value="MPAB_Lcp_cat"/>
    <property type="match status" value="1"/>
</dbReference>
<dbReference type="SUPFAM" id="SSF47473">
    <property type="entry name" value="EF-hand"/>
    <property type="match status" value="1"/>
</dbReference>
<accession>A0A2T7SNQ8</accession>
<dbReference type="Gene3D" id="1.10.238.10">
    <property type="entry name" value="EF-hand"/>
    <property type="match status" value="1"/>
</dbReference>